<keyword evidence="3" id="KW-1185">Reference proteome</keyword>
<dbReference type="OrthoDB" id="7595282at2"/>
<evidence type="ECO:0000313" key="3">
    <source>
        <dbReference type="Proteomes" id="UP000321717"/>
    </source>
</evidence>
<gene>
    <name evidence="2" type="ORF">RNA01_44480</name>
</gene>
<sequence>MKLPVSIMFHDNETPLGFVSRLAAANGYPSLDAFLDCTETSALAISRGDAEAMALLEEWSGEEGGRFARFATRTLDGTLCFHLGDAVFSREFRRGKAHRFCIGCVRDDLRNGEGRIISRPYVRAWWETRAIQTCPIHGSRITEVACESGQDDFASYVRTNPRVFADNTGSKDDLRTRKLDLYLMGRIQGVKACDFLDGLEAYVVADLSKHFGRLLGRHWKGRLNHTGQGEFEVAERGFLAVKLGEESITERVSAIIQEMNPAASEVRAALDPIPRWLRRNREVPAFASLVELFQDVAERNMPLGEGDLCIIPTRRRYLHTVRSAGLEYGLMEDRVIEILRNAGIMLPSGLPNGRACFDAELARPILSAARETITISEAEAALGLNRQRLHEIMEAGLLRRVEDERDGQRVYTRIRKEDLGNFQSRLFERAQSRTDLESFMPVVQAAHRCNRQLWELVQMILDGQVNGIARADGTTVFSNLFVDWKELQSERRRSAKEDIGVDLLSIKEAAAILKTTQYKVYPLVTAELLPAVAKYNKSSHREQFFIEPEALEEFQRLHISIAGIASIYGTRADVVARRMELLGIEPSFEPGSRTGRYYRRSDLEKFTFDRVAA</sequence>
<dbReference type="Pfam" id="PF06527">
    <property type="entry name" value="TniQ"/>
    <property type="match status" value="1"/>
</dbReference>
<dbReference type="InterPro" id="IPR009492">
    <property type="entry name" value="TniQ"/>
</dbReference>
<comment type="caution">
    <text evidence="2">The sequence shown here is derived from an EMBL/GenBank/DDBJ whole genome shotgun (WGS) entry which is preliminary data.</text>
</comment>
<name>A0A512HPY8_9HYPH</name>
<dbReference type="AlphaFoldDB" id="A0A512HPY8"/>
<organism evidence="2 3">
    <name type="scientific">Ciceribacter naphthalenivorans</name>
    <dbReference type="NCBI Taxonomy" id="1118451"/>
    <lineage>
        <taxon>Bacteria</taxon>
        <taxon>Pseudomonadati</taxon>
        <taxon>Pseudomonadota</taxon>
        <taxon>Alphaproteobacteria</taxon>
        <taxon>Hyphomicrobiales</taxon>
        <taxon>Rhizobiaceae</taxon>
        <taxon>Ciceribacter</taxon>
    </lineage>
</organism>
<protein>
    <recommendedName>
        <fullName evidence="1">TniQ domain-containing protein</fullName>
    </recommendedName>
</protein>
<dbReference type="RefSeq" id="WP_147182307.1">
    <property type="nucleotide sequence ID" value="NZ_BJZP01000048.1"/>
</dbReference>
<reference evidence="2 3" key="1">
    <citation type="submission" date="2019-07" db="EMBL/GenBank/DDBJ databases">
        <title>Whole genome shotgun sequence of Rhizobium naphthalenivorans NBRC 107585.</title>
        <authorList>
            <person name="Hosoyama A."/>
            <person name="Uohara A."/>
            <person name="Ohji S."/>
            <person name="Ichikawa N."/>
        </authorList>
    </citation>
    <scope>NUCLEOTIDE SEQUENCE [LARGE SCALE GENOMIC DNA]</scope>
    <source>
        <strain evidence="2 3">NBRC 107585</strain>
    </source>
</reference>
<evidence type="ECO:0000313" key="2">
    <source>
        <dbReference type="EMBL" id="GEO87516.1"/>
    </source>
</evidence>
<dbReference type="EMBL" id="BJZP01000048">
    <property type="protein sequence ID" value="GEO87516.1"/>
    <property type="molecule type" value="Genomic_DNA"/>
</dbReference>
<evidence type="ECO:0000259" key="1">
    <source>
        <dbReference type="Pfam" id="PF06527"/>
    </source>
</evidence>
<proteinExistence type="predicted"/>
<dbReference type="Proteomes" id="UP000321717">
    <property type="component" value="Unassembled WGS sequence"/>
</dbReference>
<accession>A0A512HPY8</accession>
<feature type="domain" description="TniQ" evidence="1">
    <location>
        <begin position="8"/>
        <end position="139"/>
    </location>
</feature>